<protein>
    <submittedName>
        <fullName evidence="1">Uncharacterized protein</fullName>
    </submittedName>
</protein>
<dbReference type="AlphaFoldDB" id="A0ABD1EXJ0"/>
<keyword evidence="2" id="KW-1185">Reference proteome</keyword>
<name>A0ABD1EXJ0_HYPHA</name>
<dbReference type="Proteomes" id="UP001566132">
    <property type="component" value="Unassembled WGS sequence"/>
</dbReference>
<comment type="caution">
    <text evidence="1">The sequence shown here is derived from an EMBL/GenBank/DDBJ whole genome shotgun (WGS) entry which is preliminary data.</text>
</comment>
<evidence type="ECO:0000313" key="2">
    <source>
        <dbReference type="Proteomes" id="UP001566132"/>
    </source>
</evidence>
<organism evidence="1 2">
    <name type="scientific">Hypothenemus hampei</name>
    <name type="common">Coffee berry borer</name>
    <dbReference type="NCBI Taxonomy" id="57062"/>
    <lineage>
        <taxon>Eukaryota</taxon>
        <taxon>Metazoa</taxon>
        <taxon>Ecdysozoa</taxon>
        <taxon>Arthropoda</taxon>
        <taxon>Hexapoda</taxon>
        <taxon>Insecta</taxon>
        <taxon>Pterygota</taxon>
        <taxon>Neoptera</taxon>
        <taxon>Endopterygota</taxon>
        <taxon>Coleoptera</taxon>
        <taxon>Polyphaga</taxon>
        <taxon>Cucujiformia</taxon>
        <taxon>Curculionidae</taxon>
        <taxon>Scolytinae</taxon>
        <taxon>Hypothenemus</taxon>
    </lineage>
</organism>
<reference evidence="1 2" key="1">
    <citation type="submission" date="2024-05" db="EMBL/GenBank/DDBJ databases">
        <title>Genetic variation in Jamaican populations of the coffee berry borer (Hypothenemus hampei).</title>
        <authorList>
            <person name="Errbii M."/>
            <person name="Myrie A."/>
        </authorList>
    </citation>
    <scope>NUCLEOTIDE SEQUENCE [LARGE SCALE GENOMIC DNA]</scope>
    <source>
        <strain evidence="1">JA-Hopewell-2020-01-JO</strain>
        <tissue evidence="1">Whole body</tissue>
    </source>
</reference>
<sequence length="88" mass="10276">MRTRKKIIIWTPLNNSDFKPNEGDNFDSFEKSTFEEAQDNTMHLNGNAAKRSHWNKSDDTKWKRNVTKKCRDLGQSYSTKKGSQPARI</sequence>
<proteinExistence type="predicted"/>
<accession>A0ABD1EXJ0</accession>
<dbReference type="EMBL" id="JBDJPC010000005">
    <property type="protein sequence ID" value="KAL1502647.1"/>
    <property type="molecule type" value="Genomic_DNA"/>
</dbReference>
<gene>
    <name evidence="1" type="ORF">ABEB36_007761</name>
</gene>
<evidence type="ECO:0000313" key="1">
    <source>
        <dbReference type="EMBL" id="KAL1502647.1"/>
    </source>
</evidence>